<feature type="compositionally biased region" description="Low complexity" evidence="1">
    <location>
        <begin position="93"/>
        <end position="107"/>
    </location>
</feature>
<feature type="compositionally biased region" description="Basic residues" evidence="1">
    <location>
        <begin position="129"/>
        <end position="139"/>
    </location>
</feature>
<evidence type="ECO:0000256" key="1">
    <source>
        <dbReference type="SAM" id="MobiDB-lite"/>
    </source>
</evidence>
<protein>
    <recommendedName>
        <fullName evidence="3">DUF2992 family protein</fullName>
    </recommendedName>
</protein>
<reference evidence="2" key="1">
    <citation type="submission" date="2019-11" db="EMBL/GenBank/DDBJ databases">
        <authorList>
            <person name="Feng L."/>
        </authorList>
    </citation>
    <scope>NUCLEOTIDE SEQUENCE</scope>
    <source>
        <strain evidence="2">AundefinedLFYP135</strain>
    </source>
</reference>
<dbReference type="EMBL" id="CACRSL010000004">
    <property type="protein sequence ID" value="VYT22220.1"/>
    <property type="molecule type" value="Genomic_DNA"/>
</dbReference>
<accession>A0A6N2UWY9</accession>
<name>A0A6N2UWY9_9FIRM</name>
<evidence type="ECO:0000313" key="2">
    <source>
        <dbReference type="EMBL" id="VYT22220.1"/>
    </source>
</evidence>
<evidence type="ECO:0008006" key="3">
    <source>
        <dbReference type="Google" id="ProtNLM"/>
    </source>
</evidence>
<dbReference type="AlphaFoldDB" id="A0A6N2UWY9"/>
<dbReference type="PIRSF" id="PIRSF021328">
    <property type="entry name" value="UCP021328"/>
    <property type="match status" value="1"/>
</dbReference>
<organism evidence="2">
    <name type="scientific">uncultured Anaerotruncus sp</name>
    <dbReference type="NCBI Taxonomy" id="905011"/>
    <lineage>
        <taxon>Bacteria</taxon>
        <taxon>Bacillati</taxon>
        <taxon>Bacillota</taxon>
        <taxon>Clostridia</taxon>
        <taxon>Eubacteriales</taxon>
        <taxon>Oscillospiraceae</taxon>
        <taxon>Anaerotruncus</taxon>
        <taxon>environmental samples</taxon>
    </lineage>
</organism>
<sequence length="139" mass="16061">MESTSASLTVFFEDPFWVAVYQRMECGRLRAAKVVFGKEPKECEIYAYFLNHWGKLRFGPPVEAQAPKDLGKNPKRVQRQVKGQLQTKGVGTKAQQAVKAQQEAGKQSRLLARKTRTEEERQRLFALRQQKKKEKHKGR</sequence>
<dbReference type="InterPro" id="IPR016787">
    <property type="entry name" value="UCP021328"/>
</dbReference>
<proteinExistence type="predicted"/>
<dbReference type="Pfam" id="PF11208">
    <property type="entry name" value="DUF2992"/>
    <property type="match status" value="1"/>
</dbReference>
<feature type="region of interest" description="Disordered" evidence="1">
    <location>
        <begin position="63"/>
        <end position="139"/>
    </location>
</feature>
<gene>
    <name evidence="2" type="ORF">AULFYP135_02114</name>
</gene>